<dbReference type="GO" id="GO:0032259">
    <property type="term" value="P:methylation"/>
    <property type="evidence" value="ECO:0007669"/>
    <property type="project" value="UniProtKB-KW"/>
</dbReference>
<comment type="function">
    <text evidence="5">Catalyzes the S-adenosylmethionine monomethyl esterification of trans-aconitate.</text>
</comment>
<dbReference type="InterPro" id="IPR023506">
    <property type="entry name" value="Trans-aconitate_MeTrfase"/>
</dbReference>
<keyword evidence="2 5" id="KW-0489">Methyltransferase</keyword>
<dbReference type="PANTHER" id="PTHR43861">
    <property type="entry name" value="TRANS-ACONITATE 2-METHYLTRANSFERASE-RELATED"/>
    <property type="match status" value="1"/>
</dbReference>
<accession>A0A8T4IVT1</accession>
<dbReference type="GO" id="GO:0005737">
    <property type="term" value="C:cytoplasm"/>
    <property type="evidence" value="ECO:0007669"/>
    <property type="project" value="UniProtKB-SubCell"/>
</dbReference>
<dbReference type="EC" id="2.1.1.144" evidence="5"/>
<keyword evidence="3 5" id="KW-0808">Transferase</keyword>
<protein>
    <recommendedName>
        <fullName evidence="5">Trans-aconitate 2-methyltransferase</fullName>
        <ecNumber evidence="5">2.1.1.144</ecNumber>
    </recommendedName>
</protein>
<dbReference type="AlphaFoldDB" id="A0A8T4IVT1"/>
<dbReference type="PANTHER" id="PTHR43861:SF1">
    <property type="entry name" value="TRANS-ACONITATE 2-METHYLTRANSFERASE"/>
    <property type="match status" value="1"/>
</dbReference>
<evidence type="ECO:0000256" key="2">
    <source>
        <dbReference type="ARBA" id="ARBA00022603"/>
    </source>
</evidence>
<comment type="catalytic activity">
    <reaction evidence="5">
        <text>trans-aconitate + S-adenosyl-L-methionine = (E)-3-(methoxycarbonyl)pent-2-enedioate + S-adenosyl-L-homocysteine</text>
        <dbReference type="Rhea" id="RHEA:14969"/>
        <dbReference type="ChEBI" id="CHEBI:15708"/>
        <dbReference type="ChEBI" id="CHEBI:57470"/>
        <dbReference type="ChEBI" id="CHEBI:57856"/>
        <dbReference type="ChEBI" id="CHEBI:59789"/>
        <dbReference type="EC" id="2.1.1.144"/>
    </reaction>
</comment>
<reference evidence="7" key="1">
    <citation type="submission" date="2021-04" db="EMBL/GenBank/DDBJ databases">
        <title>Sequencing of actinobacteria type strains.</title>
        <authorList>
            <person name="Nguyen G.-S."/>
            <person name="Wentzel A."/>
        </authorList>
    </citation>
    <scope>NUCLEOTIDE SEQUENCE</scope>
    <source>
        <strain evidence="7">DSM 42095</strain>
    </source>
</reference>
<keyword evidence="1 5" id="KW-0963">Cytoplasm</keyword>
<evidence type="ECO:0000256" key="1">
    <source>
        <dbReference type="ARBA" id="ARBA00022490"/>
    </source>
</evidence>
<dbReference type="GO" id="GO:0017000">
    <property type="term" value="P:antibiotic biosynthetic process"/>
    <property type="evidence" value="ECO:0007669"/>
    <property type="project" value="UniProtKB-ARBA"/>
</dbReference>
<comment type="similarity">
    <text evidence="5">Belongs to the methyltransferase superfamily. Tam family.</text>
</comment>
<gene>
    <name evidence="5" type="primary">tam</name>
    <name evidence="7" type="ORF">KDA82_22685</name>
</gene>
<dbReference type="Proteomes" id="UP000675554">
    <property type="component" value="Unassembled WGS sequence"/>
</dbReference>
<dbReference type="Gene3D" id="1.10.150.290">
    <property type="entry name" value="S-adenosyl-L-methionine-dependent methyltransferases"/>
    <property type="match status" value="1"/>
</dbReference>
<comment type="subcellular location">
    <subcellularLocation>
        <location evidence="5">Cytoplasm</location>
    </subcellularLocation>
</comment>
<evidence type="ECO:0000313" key="8">
    <source>
        <dbReference type="Proteomes" id="UP000675554"/>
    </source>
</evidence>
<sequence length="273" mass="29189">MPSSPSPVWDPRQYLRHSGNRARPLHDLLARVPELPRSGPRIADLGCGPGGPSTPLAARWPTAHLTGYDNSPAMLEEARALAGPTEGGGSIDFVHADLAHWRPGPGEVFDLIFSNAALQWVPGHTASFPAWVDGLTPGGVLAFQVPGNSAAPSHALFAELCASPRWRGKLGGDGPPRGTVLDPAGYHEALAALGCEVDTWETTYLHVLEGEDAVLDWVKGTALRPVLSRLDGDEEARDAFLAEYGEALRAAYPPGPYGTPFPFRRVFAVARKR</sequence>
<dbReference type="Pfam" id="PF13649">
    <property type="entry name" value="Methyltransf_25"/>
    <property type="match status" value="1"/>
</dbReference>
<proteinExistence type="inferred from homology"/>
<dbReference type="CDD" id="cd02440">
    <property type="entry name" value="AdoMet_MTases"/>
    <property type="match status" value="1"/>
</dbReference>
<dbReference type="GO" id="GO:0030798">
    <property type="term" value="F:trans-aconitate 2-methyltransferase activity"/>
    <property type="evidence" value="ECO:0007669"/>
    <property type="project" value="UniProtKB-UniRule"/>
</dbReference>
<comment type="caution">
    <text evidence="7">The sequence shown here is derived from an EMBL/GenBank/DDBJ whole genome shotgun (WGS) entry which is preliminary data.</text>
</comment>
<dbReference type="EMBL" id="JAGSMN010000530">
    <property type="protein sequence ID" value="MBR7675768.1"/>
    <property type="molecule type" value="Genomic_DNA"/>
</dbReference>
<dbReference type="HAMAP" id="MF_00560">
    <property type="entry name" value="Tran_acon_Me_trans"/>
    <property type="match status" value="1"/>
</dbReference>
<evidence type="ECO:0000256" key="3">
    <source>
        <dbReference type="ARBA" id="ARBA00022679"/>
    </source>
</evidence>
<organism evidence="7 8">
    <name type="scientific">Streptomyces daliensis</name>
    <dbReference type="NCBI Taxonomy" id="299421"/>
    <lineage>
        <taxon>Bacteria</taxon>
        <taxon>Bacillati</taxon>
        <taxon>Actinomycetota</taxon>
        <taxon>Actinomycetes</taxon>
        <taxon>Kitasatosporales</taxon>
        <taxon>Streptomycetaceae</taxon>
        <taxon>Streptomyces</taxon>
    </lineage>
</organism>
<dbReference type="InterPro" id="IPR023149">
    <property type="entry name" value="Trans_acon_MeTrfase_C"/>
</dbReference>
<dbReference type="SUPFAM" id="SSF53335">
    <property type="entry name" value="S-adenosyl-L-methionine-dependent methyltransferases"/>
    <property type="match status" value="1"/>
</dbReference>
<name>A0A8T4IVT1_9ACTN</name>
<keyword evidence="8" id="KW-1185">Reference proteome</keyword>
<dbReference type="InterPro" id="IPR029063">
    <property type="entry name" value="SAM-dependent_MTases_sf"/>
</dbReference>
<keyword evidence="4 5" id="KW-0949">S-adenosyl-L-methionine</keyword>
<evidence type="ECO:0000259" key="6">
    <source>
        <dbReference type="Pfam" id="PF13649"/>
    </source>
</evidence>
<evidence type="ECO:0000313" key="7">
    <source>
        <dbReference type="EMBL" id="MBR7675768.1"/>
    </source>
</evidence>
<dbReference type="NCBIfam" id="NF010703">
    <property type="entry name" value="PRK14103.1"/>
    <property type="match status" value="1"/>
</dbReference>
<feature type="domain" description="Methyltransferase" evidence="6">
    <location>
        <begin position="42"/>
        <end position="139"/>
    </location>
</feature>
<dbReference type="Gene3D" id="3.40.50.150">
    <property type="entry name" value="Vaccinia Virus protein VP39"/>
    <property type="match status" value="1"/>
</dbReference>
<evidence type="ECO:0000256" key="5">
    <source>
        <dbReference type="HAMAP-Rule" id="MF_00560"/>
    </source>
</evidence>
<evidence type="ECO:0000256" key="4">
    <source>
        <dbReference type="ARBA" id="ARBA00022691"/>
    </source>
</evidence>
<dbReference type="InterPro" id="IPR041698">
    <property type="entry name" value="Methyltransf_25"/>
</dbReference>